<dbReference type="PANTHER" id="PTHR30290:SF82">
    <property type="entry name" value="ABC-TYPE DIPEPTIDE_OLIGOPEPTIDE TRANSPORT SYSTEM, PERIPLASMIC COMPONENT"/>
    <property type="match status" value="1"/>
</dbReference>
<dbReference type="SUPFAM" id="SSF53850">
    <property type="entry name" value="Periplasmic binding protein-like II"/>
    <property type="match status" value="1"/>
</dbReference>
<comment type="caution">
    <text evidence="2">The sequence shown here is derived from an EMBL/GenBank/DDBJ whole genome shotgun (WGS) entry which is preliminary data.</text>
</comment>
<name>A0A3D9VBQ9_THECX</name>
<gene>
    <name evidence="2" type="ORF">DFJ64_3065</name>
</gene>
<dbReference type="Gene3D" id="3.40.190.10">
    <property type="entry name" value="Periplasmic binding protein-like II"/>
    <property type="match status" value="1"/>
</dbReference>
<dbReference type="Gene3D" id="3.90.76.10">
    <property type="entry name" value="Dipeptide-binding Protein, Domain 1"/>
    <property type="match status" value="1"/>
</dbReference>
<dbReference type="InterPro" id="IPR000914">
    <property type="entry name" value="SBP_5_dom"/>
</dbReference>
<dbReference type="Gene3D" id="3.10.105.10">
    <property type="entry name" value="Dipeptide-binding Protein, Domain 3"/>
    <property type="match status" value="1"/>
</dbReference>
<protein>
    <submittedName>
        <fullName evidence="2">Peptide/nickel transport system substrate-binding protein</fullName>
    </submittedName>
</protein>
<evidence type="ECO:0000259" key="1">
    <source>
        <dbReference type="Pfam" id="PF00496"/>
    </source>
</evidence>
<reference evidence="2 3" key="1">
    <citation type="submission" date="2018-08" db="EMBL/GenBank/DDBJ databases">
        <title>Sequencing the genomes of 1000 actinobacteria strains.</title>
        <authorList>
            <person name="Klenk H.-P."/>
        </authorList>
    </citation>
    <scope>NUCLEOTIDE SEQUENCE [LARGE SCALE GENOMIC DNA]</scope>
    <source>
        <strain evidence="2 3">DSM 22891</strain>
    </source>
</reference>
<dbReference type="InterPro" id="IPR030678">
    <property type="entry name" value="Peptide/Ni-bd"/>
</dbReference>
<dbReference type="Pfam" id="PF00496">
    <property type="entry name" value="SBP_bac_5"/>
    <property type="match status" value="1"/>
</dbReference>
<dbReference type="Proteomes" id="UP000256485">
    <property type="component" value="Unassembled WGS sequence"/>
</dbReference>
<keyword evidence="3" id="KW-1185">Reference proteome</keyword>
<dbReference type="CDD" id="cd08509">
    <property type="entry name" value="PBP2_TmCBP_oligosaccharides_like"/>
    <property type="match status" value="1"/>
</dbReference>
<dbReference type="AlphaFoldDB" id="A0A3D9VBQ9"/>
<dbReference type="InterPro" id="IPR039424">
    <property type="entry name" value="SBP_5"/>
</dbReference>
<dbReference type="PIRSF" id="PIRSF002741">
    <property type="entry name" value="MppA"/>
    <property type="match status" value="1"/>
</dbReference>
<accession>A0A3D9VBQ9</accession>
<dbReference type="EMBL" id="QTUC01000001">
    <property type="protein sequence ID" value="REF37620.1"/>
    <property type="molecule type" value="Genomic_DNA"/>
</dbReference>
<dbReference type="RefSeq" id="WP_245941156.1">
    <property type="nucleotide sequence ID" value="NZ_QTUC01000001.1"/>
</dbReference>
<sequence length="591" mass="65826">MGSARRTRRQVLILAGTAGLWGGILAGCGQGGGGGGAGGGRQGRSGREGETLFIAGFQWGPPRHFNPLGQSTAWPCNQNAMQLVYETLLRFNLLDGSLQPGLGKELQTPDENTFVIPLQDGTAWQDGEPLTAHDVVFTFELAKRHTELSYASFWDYVEKVEATDDRTVTVTLGREPYNPALVKNSLATTFILPRHIWEPREAEGKPMGEHENLDPVGSGPYQVESYNQQQISLKRFDDYWGQQVMGGLPKPTYIVHPIFKGNQDGDLRFERGGVDVMQQFTPQIWKMWEDKKLPVSTWYKEPPYHVPGGMPMLVINTLRKGLDNPLVRRALAFSINYADIADKAMSRYSEPANSSLILPVGAEEKYFNKENVEANGWRYDPDEAVRILEEEVGATKESDGVYVLPDGTRLGPYTAQTPTGWTDWQAALRIVAANAKAVGFDIRTEFPQAPNVTSSVQAGDFDLACWSVAATSAATPWQRFRDVLDHRGVAEPGKPAFWNYGRFEDPNVAALLDKAAGADESELPALYTELDTIFMKNAPMIPLMYRPLEFFEFHESNWTNFPSDDNPYAPPMFQGAGVTWLYQIRRISESD</sequence>
<dbReference type="GO" id="GO:0043190">
    <property type="term" value="C:ATP-binding cassette (ABC) transporter complex"/>
    <property type="evidence" value="ECO:0007669"/>
    <property type="project" value="InterPro"/>
</dbReference>
<dbReference type="GO" id="GO:0042597">
    <property type="term" value="C:periplasmic space"/>
    <property type="evidence" value="ECO:0007669"/>
    <property type="project" value="UniProtKB-ARBA"/>
</dbReference>
<organism evidence="2 3">
    <name type="scientific">Thermasporomyces composti</name>
    <dbReference type="NCBI Taxonomy" id="696763"/>
    <lineage>
        <taxon>Bacteria</taxon>
        <taxon>Bacillati</taxon>
        <taxon>Actinomycetota</taxon>
        <taxon>Actinomycetes</taxon>
        <taxon>Propionibacteriales</taxon>
        <taxon>Nocardioidaceae</taxon>
        <taxon>Thermasporomyces</taxon>
    </lineage>
</organism>
<proteinExistence type="predicted"/>
<dbReference type="GO" id="GO:1904680">
    <property type="term" value="F:peptide transmembrane transporter activity"/>
    <property type="evidence" value="ECO:0007669"/>
    <property type="project" value="TreeGrafter"/>
</dbReference>
<dbReference type="PANTHER" id="PTHR30290">
    <property type="entry name" value="PERIPLASMIC BINDING COMPONENT OF ABC TRANSPORTER"/>
    <property type="match status" value="1"/>
</dbReference>
<feature type="domain" description="Solute-binding protein family 5" evidence="1">
    <location>
        <begin position="98"/>
        <end position="472"/>
    </location>
</feature>
<evidence type="ECO:0000313" key="2">
    <source>
        <dbReference type="EMBL" id="REF37620.1"/>
    </source>
</evidence>
<dbReference type="PROSITE" id="PS51257">
    <property type="entry name" value="PROKAR_LIPOPROTEIN"/>
    <property type="match status" value="1"/>
</dbReference>
<evidence type="ECO:0000313" key="3">
    <source>
        <dbReference type="Proteomes" id="UP000256485"/>
    </source>
</evidence>
<dbReference type="GO" id="GO:0015833">
    <property type="term" value="P:peptide transport"/>
    <property type="evidence" value="ECO:0007669"/>
    <property type="project" value="TreeGrafter"/>
</dbReference>